<evidence type="ECO:0000313" key="1">
    <source>
        <dbReference type="EMBL" id="KZS02672.1"/>
    </source>
</evidence>
<evidence type="ECO:0000313" key="2">
    <source>
        <dbReference type="Proteomes" id="UP000076858"/>
    </source>
</evidence>
<dbReference type="Proteomes" id="UP000076858">
    <property type="component" value="Unassembled WGS sequence"/>
</dbReference>
<proteinExistence type="predicted"/>
<gene>
    <name evidence="1" type="ORF">APZ42_000197</name>
</gene>
<name>A0A164JUN7_9CRUS</name>
<dbReference type="AlphaFoldDB" id="A0A164JUN7"/>
<reference evidence="1 2" key="1">
    <citation type="submission" date="2016-03" db="EMBL/GenBank/DDBJ databases">
        <title>EvidentialGene: Evidence-directed Construction of Genes on Genomes.</title>
        <authorList>
            <person name="Gilbert D.G."/>
            <person name="Choi J.-H."/>
            <person name="Mockaitis K."/>
            <person name="Colbourne J."/>
            <person name="Pfrender M."/>
        </authorList>
    </citation>
    <scope>NUCLEOTIDE SEQUENCE [LARGE SCALE GENOMIC DNA]</scope>
    <source>
        <strain evidence="1 2">Xinb3</strain>
        <tissue evidence="1">Complete organism</tissue>
    </source>
</reference>
<organism evidence="1 2">
    <name type="scientific">Daphnia magna</name>
    <dbReference type="NCBI Taxonomy" id="35525"/>
    <lineage>
        <taxon>Eukaryota</taxon>
        <taxon>Metazoa</taxon>
        <taxon>Ecdysozoa</taxon>
        <taxon>Arthropoda</taxon>
        <taxon>Crustacea</taxon>
        <taxon>Branchiopoda</taxon>
        <taxon>Diplostraca</taxon>
        <taxon>Cladocera</taxon>
        <taxon>Anomopoda</taxon>
        <taxon>Daphniidae</taxon>
        <taxon>Daphnia</taxon>
    </lineage>
</organism>
<sequence>MKIGKNQAAKLFSRRGFVRRLATDWFFHRPCEAVNMVSLHMYGLDANSPHRNPETICSSGKTDD</sequence>
<keyword evidence="2" id="KW-1185">Reference proteome</keyword>
<accession>A0A164JUN7</accession>
<protein>
    <submittedName>
        <fullName evidence="1">Uncharacterized protein</fullName>
    </submittedName>
</protein>
<comment type="caution">
    <text evidence="1">The sequence shown here is derived from an EMBL/GenBank/DDBJ whole genome shotgun (WGS) entry which is preliminary data.</text>
</comment>
<dbReference type="EMBL" id="LRGB01003797">
    <property type="protein sequence ID" value="KZS02672.1"/>
    <property type="molecule type" value="Genomic_DNA"/>
</dbReference>